<evidence type="ECO:0000256" key="4">
    <source>
        <dbReference type="ARBA" id="ARBA00022741"/>
    </source>
</evidence>
<evidence type="ECO:0000259" key="10">
    <source>
        <dbReference type="PROSITE" id="PS50011"/>
    </source>
</evidence>
<dbReference type="GO" id="GO:0004674">
    <property type="term" value="F:protein serine/threonine kinase activity"/>
    <property type="evidence" value="ECO:0007669"/>
    <property type="project" value="UniProtKB-KW"/>
</dbReference>
<dbReference type="RefSeq" id="WP_141278109.1">
    <property type="nucleotide sequence ID" value="NZ_BAAARZ010000016.1"/>
</dbReference>
<dbReference type="OrthoDB" id="9762169at2"/>
<dbReference type="SUPFAM" id="SSF56112">
    <property type="entry name" value="Protein kinase-like (PK-like)"/>
    <property type="match status" value="1"/>
</dbReference>
<feature type="compositionally biased region" description="Low complexity" evidence="8">
    <location>
        <begin position="427"/>
        <end position="439"/>
    </location>
</feature>
<protein>
    <recommendedName>
        <fullName evidence="1">non-specific serine/threonine protein kinase</fullName>
        <ecNumber evidence="1">2.7.11.1</ecNumber>
    </recommendedName>
</protein>
<evidence type="ECO:0000256" key="6">
    <source>
        <dbReference type="ARBA" id="ARBA00022840"/>
    </source>
</evidence>
<feature type="compositionally biased region" description="Low complexity" evidence="8">
    <location>
        <begin position="319"/>
        <end position="331"/>
    </location>
</feature>
<dbReference type="Proteomes" id="UP000320338">
    <property type="component" value="Unassembled WGS sequence"/>
</dbReference>
<keyword evidence="9" id="KW-1133">Transmembrane helix</keyword>
<dbReference type="InterPro" id="IPR000719">
    <property type="entry name" value="Prot_kinase_dom"/>
</dbReference>
<dbReference type="EMBL" id="BJNG01000015">
    <property type="protein sequence ID" value="GEC19555.1"/>
    <property type="molecule type" value="Genomic_DNA"/>
</dbReference>
<dbReference type="PANTHER" id="PTHR43289">
    <property type="entry name" value="MITOGEN-ACTIVATED PROTEIN KINASE KINASE KINASE 20-RELATED"/>
    <property type="match status" value="1"/>
</dbReference>
<keyword evidence="6 7" id="KW-0067">ATP-binding</keyword>
<keyword evidence="9" id="KW-0472">Membrane</keyword>
<name>A0A4Y3WL98_9PSEU</name>
<dbReference type="SMART" id="SM00220">
    <property type="entry name" value="S_TKc"/>
    <property type="match status" value="1"/>
</dbReference>
<proteinExistence type="predicted"/>
<feature type="binding site" evidence="7">
    <location>
        <position position="38"/>
    </location>
    <ligand>
        <name>ATP</name>
        <dbReference type="ChEBI" id="CHEBI:30616"/>
    </ligand>
</feature>
<keyword evidence="12" id="KW-1185">Reference proteome</keyword>
<dbReference type="Pfam" id="PF00069">
    <property type="entry name" value="Pkinase"/>
    <property type="match status" value="1"/>
</dbReference>
<dbReference type="InterPro" id="IPR011009">
    <property type="entry name" value="Kinase-like_dom_sf"/>
</dbReference>
<reference evidence="11 12" key="1">
    <citation type="submission" date="2019-06" db="EMBL/GenBank/DDBJ databases">
        <title>Whole genome shotgun sequence of Pseudonocardia hydrocarbonoxydans NBRC 14498.</title>
        <authorList>
            <person name="Hosoyama A."/>
            <person name="Uohara A."/>
            <person name="Ohji S."/>
            <person name="Ichikawa N."/>
        </authorList>
    </citation>
    <scope>NUCLEOTIDE SEQUENCE [LARGE SCALE GENOMIC DNA]</scope>
    <source>
        <strain evidence="11 12">NBRC 14498</strain>
    </source>
</reference>
<dbReference type="AlphaFoldDB" id="A0A4Y3WL98"/>
<dbReference type="InterPro" id="IPR008271">
    <property type="entry name" value="Ser/Thr_kinase_AS"/>
</dbReference>
<keyword evidence="3" id="KW-0808">Transferase</keyword>
<feature type="region of interest" description="Disordered" evidence="8">
    <location>
        <begin position="293"/>
        <end position="390"/>
    </location>
</feature>
<dbReference type="EC" id="2.7.11.1" evidence="1"/>
<feature type="transmembrane region" description="Helical" evidence="9">
    <location>
        <begin position="394"/>
        <end position="415"/>
    </location>
</feature>
<feature type="domain" description="Protein kinase" evidence="10">
    <location>
        <begin position="9"/>
        <end position="280"/>
    </location>
</feature>
<accession>A0A4Y3WL98</accession>
<gene>
    <name evidence="11" type="ORF">PHY01_18380</name>
</gene>
<keyword evidence="2" id="KW-0723">Serine/threonine-protein kinase</keyword>
<keyword evidence="9" id="KW-0812">Transmembrane</keyword>
<evidence type="ECO:0000256" key="1">
    <source>
        <dbReference type="ARBA" id="ARBA00012513"/>
    </source>
</evidence>
<evidence type="ECO:0000313" key="12">
    <source>
        <dbReference type="Proteomes" id="UP000320338"/>
    </source>
</evidence>
<evidence type="ECO:0000256" key="7">
    <source>
        <dbReference type="PROSITE-ProRule" id="PRU10141"/>
    </source>
</evidence>
<evidence type="ECO:0000256" key="3">
    <source>
        <dbReference type="ARBA" id="ARBA00022679"/>
    </source>
</evidence>
<dbReference type="PANTHER" id="PTHR43289:SF6">
    <property type="entry name" value="SERINE_THREONINE-PROTEIN KINASE NEKL-3"/>
    <property type="match status" value="1"/>
</dbReference>
<dbReference type="PROSITE" id="PS00108">
    <property type="entry name" value="PROTEIN_KINASE_ST"/>
    <property type="match status" value="1"/>
</dbReference>
<feature type="region of interest" description="Disordered" evidence="8">
    <location>
        <begin position="425"/>
        <end position="451"/>
    </location>
</feature>
<dbReference type="PROSITE" id="PS00107">
    <property type="entry name" value="PROTEIN_KINASE_ATP"/>
    <property type="match status" value="1"/>
</dbReference>
<comment type="caution">
    <text evidence="11">The sequence shown here is derived from an EMBL/GenBank/DDBJ whole genome shotgun (WGS) entry which is preliminary data.</text>
</comment>
<evidence type="ECO:0000256" key="2">
    <source>
        <dbReference type="ARBA" id="ARBA00022527"/>
    </source>
</evidence>
<dbReference type="CDD" id="cd14014">
    <property type="entry name" value="STKc_PknB_like"/>
    <property type="match status" value="1"/>
</dbReference>
<evidence type="ECO:0000313" key="11">
    <source>
        <dbReference type="EMBL" id="GEC19555.1"/>
    </source>
</evidence>
<dbReference type="InterPro" id="IPR017441">
    <property type="entry name" value="Protein_kinase_ATP_BS"/>
</dbReference>
<dbReference type="Gene3D" id="1.10.510.10">
    <property type="entry name" value="Transferase(Phosphotransferase) domain 1"/>
    <property type="match status" value="1"/>
</dbReference>
<dbReference type="Gene3D" id="3.30.200.20">
    <property type="entry name" value="Phosphorylase Kinase, domain 1"/>
    <property type="match status" value="1"/>
</dbReference>
<evidence type="ECO:0000256" key="5">
    <source>
        <dbReference type="ARBA" id="ARBA00022777"/>
    </source>
</evidence>
<dbReference type="GO" id="GO:0005524">
    <property type="term" value="F:ATP binding"/>
    <property type="evidence" value="ECO:0007669"/>
    <property type="project" value="UniProtKB-UniRule"/>
</dbReference>
<evidence type="ECO:0000256" key="9">
    <source>
        <dbReference type="SAM" id="Phobius"/>
    </source>
</evidence>
<dbReference type="PROSITE" id="PS50011">
    <property type="entry name" value="PROTEIN_KINASE_DOM"/>
    <property type="match status" value="1"/>
</dbReference>
<organism evidence="11 12">
    <name type="scientific">Pseudonocardia hydrocarbonoxydans</name>
    <dbReference type="NCBI Taxonomy" id="76726"/>
    <lineage>
        <taxon>Bacteria</taxon>
        <taxon>Bacillati</taxon>
        <taxon>Actinomycetota</taxon>
        <taxon>Actinomycetes</taxon>
        <taxon>Pseudonocardiales</taxon>
        <taxon>Pseudonocardiaceae</taxon>
        <taxon>Pseudonocardia</taxon>
    </lineage>
</organism>
<evidence type="ECO:0000256" key="8">
    <source>
        <dbReference type="SAM" id="MobiDB-lite"/>
    </source>
</evidence>
<keyword evidence="5" id="KW-0418">Kinase</keyword>
<keyword evidence="4 7" id="KW-0547">Nucleotide-binding</keyword>
<sequence length="601" mass="62178">MLDSTFGPYRIEALLGRGGMGEVYRAHDTDTDRTVALKVLPPHLAEDTEYQERFRRECRSAARLREPHIVPIHRFGEIDGRLYLDMRLVEGVDLASWLKAHGPMPPVAAVSVVSQIAAALDAAHAEGLVHRDVKPSNVLLAGVHGADVDREVFAYLFDFGIARAQEGVGEDPALTRAGTMPGSLAYIAPERFSGVEGDPRADVYALACVLHQALTGRPPYEGDMATLMNAHLNAPPPRPSSTRPDLPSGLDQVVARGMAKDPAQRPASAGALAAAARAEIGGWGTDPNASGTTVAFGATSKPDLVKPGTAVIPPGWNAPSNPSNPQYPSNPWGAAAQPPAYGTQPAYGQQPAYGAQPGYGQQTAYGQPNWGGGSHPSHPSYPSHPQPPKKDRTALVAIAVVATLAVVGGAIVWFVTAGGGGTPVTPPTTSAAPVTSAPPTSAPPPTTTASTPETDLLLAELPAGYGPSNCAPDLLDGATAFVVCAGPPTTGTGPTGASFARYASIQELDAAFDALAVDGGITGSPVELTTCRGTATARATYSRADENLAGGQAACFTDSSGVSTLFWTDEAAVAIGYVVSDTGQAAALYDWWLSVDFVAER</sequence>